<evidence type="ECO:0000313" key="5">
    <source>
        <dbReference type="Proteomes" id="UP001152484"/>
    </source>
</evidence>
<dbReference type="EMBL" id="CAMAPE010000051">
    <property type="protein sequence ID" value="CAH9107472.1"/>
    <property type="molecule type" value="Genomic_DNA"/>
</dbReference>
<sequence length="229" mass="24495">MFRMSKWSLLIFLQFISLLICPEGNIFTPSSTTKASNPPTTSTIPPSSSPTLSTNWCIARENASQEALQKALDYVCDKNRTAVDCATIQSGGVCFIPNTLIHHASYAMNLYYQNNRTLPDSCDFSGVGFITNIDPTQSLVTTTPITQTSLNTPDNATNASTLSSCHYLPTSTSASGFNTSLSGSFGGVSSPMGSHPASYSSTAAARISCFQMCYSLMLAFLMIISLARG</sequence>
<feature type="chain" id="PRO_5040199623" description="X8 domain-containing protein" evidence="2">
    <location>
        <begin position="25"/>
        <end position="229"/>
    </location>
</feature>
<keyword evidence="1 2" id="KW-0732">Signal</keyword>
<reference evidence="4" key="1">
    <citation type="submission" date="2022-07" db="EMBL/GenBank/DDBJ databases">
        <authorList>
            <person name="Macas J."/>
            <person name="Novak P."/>
            <person name="Neumann P."/>
        </authorList>
    </citation>
    <scope>NUCLEOTIDE SEQUENCE</scope>
</reference>
<proteinExistence type="predicted"/>
<keyword evidence="5" id="KW-1185">Reference proteome</keyword>
<organism evidence="4 5">
    <name type="scientific">Cuscuta europaea</name>
    <name type="common">European dodder</name>
    <dbReference type="NCBI Taxonomy" id="41803"/>
    <lineage>
        <taxon>Eukaryota</taxon>
        <taxon>Viridiplantae</taxon>
        <taxon>Streptophyta</taxon>
        <taxon>Embryophyta</taxon>
        <taxon>Tracheophyta</taxon>
        <taxon>Spermatophyta</taxon>
        <taxon>Magnoliopsida</taxon>
        <taxon>eudicotyledons</taxon>
        <taxon>Gunneridae</taxon>
        <taxon>Pentapetalae</taxon>
        <taxon>asterids</taxon>
        <taxon>lamiids</taxon>
        <taxon>Solanales</taxon>
        <taxon>Convolvulaceae</taxon>
        <taxon>Cuscuteae</taxon>
        <taxon>Cuscuta</taxon>
        <taxon>Cuscuta subgen. Cuscuta</taxon>
    </lineage>
</organism>
<dbReference type="Proteomes" id="UP001152484">
    <property type="component" value="Unassembled WGS sequence"/>
</dbReference>
<dbReference type="PANTHER" id="PTHR31044">
    <property type="entry name" value="BETA-1,3 GLUCANASE"/>
    <property type="match status" value="1"/>
</dbReference>
<dbReference type="SMART" id="SM00768">
    <property type="entry name" value="X8"/>
    <property type="match status" value="1"/>
</dbReference>
<dbReference type="GO" id="GO:0009506">
    <property type="term" value="C:plasmodesma"/>
    <property type="evidence" value="ECO:0007669"/>
    <property type="project" value="UniProtKB-ARBA"/>
</dbReference>
<dbReference type="InterPro" id="IPR044788">
    <property type="entry name" value="X8_dom_prot"/>
</dbReference>
<evidence type="ECO:0000259" key="3">
    <source>
        <dbReference type="SMART" id="SM00768"/>
    </source>
</evidence>
<dbReference type="OrthoDB" id="417697at2759"/>
<gene>
    <name evidence="4" type="ORF">CEURO_LOCUS17726</name>
</gene>
<dbReference type="Gene3D" id="1.20.58.1040">
    <property type="match status" value="1"/>
</dbReference>
<feature type="signal peptide" evidence="2">
    <location>
        <begin position="1"/>
        <end position="24"/>
    </location>
</feature>
<feature type="domain" description="X8" evidence="3">
    <location>
        <begin position="55"/>
        <end position="167"/>
    </location>
</feature>
<evidence type="ECO:0000256" key="1">
    <source>
        <dbReference type="ARBA" id="ARBA00022729"/>
    </source>
</evidence>
<protein>
    <recommendedName>
        <fullName evidence="3">X8 domain-containing protein</fullName>
    </recommendedName>
</protein>
<name>A0A9P0ZQW6_CUSEU</name>
<evidence type="ECO:0000256" key="2">
    <source>
        <dbReference type="SAM" id="SignalP"/>
    </source>
</evidence>
<dbReference type="Pfam" id="PF07983">
    <property type="entry name" value="X8"/>
    <property type="match status" value="1"/>
</dbReference>
<dbReference type="InterPro" id="IPR012946">
    <property type="entry name" value="X8"/>
</dbReference>
<accession>A0A9P0ZQW6</accession>
<evidence type="ECO:0000313" key="4">
    <source>
        <dbReference type="EMBL" id="CAH9107472.1"/>
    </source>
</evidence>
<comment type="caution">
    <text evidence="4">The sequence shown here is derived from an EMBL/GenBank/DDBJ whole genome shotgun (WGS) entry which is preliminary data.</text>
</comment>
<dbReference type="PANTHER" id="PTHR31044:SF52">
    <property type="entry name" value="OS01G0631500 PROTEIN"/>
    <property type="match status" value="1"/>
</dbReference>
<dbReference type="AlphaFoldDB" id="A0A9P0ZQW6"/>